<keyword evidence="1" id="KW-0479">Metal-binding</keyword>
<reference evidence="2 3" key="1">
    <citation type="submission" date="2018-10" db="EMBL/GenBank/DDBJ databases">
        <title>Genomic Encyclopedia of Type Strains, Phase IV (KMG-IV): sequencing the most valuable type-strain genomes for metagenomic binning, comparative biology and taxonomic classification.</title>
        <authorList>
            <person name="Goeker M."/>
        </authorList>
    </citation>
    <scope>NUCLEOTIDE SEQUENCE [LARGE SCALE GENOMIC DNA]</scope>
    <source>
        <strain evidence="2 3">DSM 4734</strain>
    </source>
</reference>
<feature type="binding site" evidence="1">
    <location>
        <position position="122"/>
    </location>
    <ligand>
        <name>a divalent metal cation</name>
        <dbReference type="ChEBI" id="CHEBI:60240"/>
        <label>2</label>
    </ligand>
</feature>
<feature type="binding site" evidence="1">
    <location>
        <position position="194"/>
    </location>
    <ligand>
        <name>a divalent metal cation</name>
        <dbReference type="ChEBI" id="CHEBI:60240"/>
        <label>1</label>
    </ligand>
</feature>
<dbReference type="EMBL" id="RBIM01000010">
    <property type="protein sequence ID" value="RKQ89524.1"/>
    <property type="molecule type" value="Genomic_DNA"/>
</dbReference>
<dbReference type="InterPro" id="IPR049677">
    <property type="entry name" value="QatD"/>
</dbReference>
<dbReference type="OrthoDB" id="9810005at2"/>
<feature type="binding site" evidence="1">
    <location>
        <position position="146"/>
    </location>
    <ligand>
        <name>a divalent metal cation</name>
        <dbReference type="ChEBI" id="CHEBI:60240"/>
        <label>2</label>
    </ligand>
</feature>
<feature type="binding site" evidence="1">
    <location>
        <position position="84"/>
    </location>
    <ligand>
        <name>a divalent metal cation</name>
        <dbReference type="ChEBI" id="CHEBI:60240"/>
        <label>1</label>
    </ligand>
</feature>
<protein>
    <submittedName>
        <fullName evidence="2">TatD DNase family protein</fullName>
    </submittedName>
</protein>
<dbReference type="PANTHER" id="PTHR46124:SF2">
    <property type="entry name" value="D-AMINOACYL-TRNA DEACYLASE"/>
    <property type="match status" value="1"/>
</dbReference>
<evidence type="ECO:0000313" key="3">
    <source>
        <dbReference type="Proteomes" id="UP000273675"/>
    </source>
</evidence>
<dbReference type="NCBIfam" id="NF041926">
    <property type="entry name" value="QatD"/>
    <property type="match status" value="1"/>
</dbReference>
<dbReference type="InterPro" id="IPR001130">
    <property type="entry name" value="TatD-like"/>
</dbReference>
<proteinExistence type="predicted"/>
<dbReference type="Gene3D" id="3.20.20.140">
    <property type="entry name" value="Metal-dependent hydrolases"/>
    <property type="match status" value="1"/>
</dbReference>
<evidence type="ECO:0000313" key="2">
    <source>
        <dbReference type="EMBL" id="RKQ89524.1"/>
    </source>
</evidence>
<dbReference type="CDD" id="cd01310">
    <property type="entry name" value="TatD_DNAse"/>
    <property type="match status" value="1"/>
</dbReference>
<gene>
    <name evidence="2" type="ORF">C7435_3385</name>
</gene>
<dbReference type="PIRSF" id="PIRSF005902">
    <property type="entry name" value="DNase_TatD"/>
    <property type="match status" value="1"/>
</dbReference>
<sequence>MIDFHCHIDLYDSPALALDRALTSNTFVLSVTTTPKAFLGTQKLAAGNKSVQTALGFHPQLAHERADELALIDYLMPQARFVGEIGLDGSVDFKEYLELQKMVFRRMLTAAAQFGGRVMSIHSRGAATEVLDMLEQHPNAGTPVLHWFSGTKAELSRAVSLGAWFSVGPAMLKSAKGRELARLMPKGRVLTETDGPFATLKGRVLYPNDVRLAIDALSDIWGEGDGPVGAQITSNFHKLNSIADAIFVQTEFA</sequence>
<dbReference type="OMA" id="GPWPFEG"/>
<feature type="binding site" evidence="1">
    <location>
        <position position="5"/>
    </location>
    <ligand>
        <name>a divalent metal cation</name>
        <dbReference type="ChEBI" id="CHEBI:60240"/>
        <label>1</label>
    </ligand>
</feature>
<evidence type="ECO:0000256" key="1">
    <source>
        <dbReference type="PIRSR" id="PIRSR005902-1"/>
    </source>
</evidence>
<accession>A0A495CW73</accession>
<dbReference type="GO" id="GO:0046872">
    <property type="term" value="F:metal ion binding"/>
    <property type="evidence" value="ECO:0007669"/>
    <property type="project" value="UniProtKB-KW"/>
</dbReference>
<dbReference type="PANTHER" id="PTHR46124">
    <property type="entry name" value="D-AMINOACYL-TRNA DEACYLASE"/>
    <property type="match status" value="1"/>
</dbReference>
<name>A0A495CW73_9PROT</name>
<dbReference type="AlphaFoldDB" id="A0A495CW73"/>
<dbReference type="RefSeq" id="WP_011644248.1">
    <property type="nucleotide sequence ID" value="NZ_JADFAN010000002.1"/>
</dbReference>
<dbReference type="GO" id="GO:0016788">
    <property type="term" value="F:hydrolase activity, acting on ester bonds"/>
    <property type="evidence" value="ECO:0007669"/>
    <property type="project" value="InterPro"/>
</dbReference>
<dbReference type="Pfam" id="PF01026">
    <property type="entry name" value="TatD_DNase"/>
    <property type="match status" value="1"/>
</dbReference>
<feature type="binding site" evidence="1">
    <location>
        <position position="7"/>
    </location>
    <ligand>
        <name>a divalent metal cation</name>
        <dbReference type="ChEBI" id="CHEBI:60240"/>
        <label>1</label>
    </ligand>
</feature>
<organism evidence="2 3">
    <name type="scientific">Maricaulis maris</name>
    <dbReference type="NCBI Taxonomy" id="74318"/>
    <lineage>
        <taxon>Bacteria</taxon>
        <taxon>Pseudomonadati</taxon>
        <taxon>Pseudomonadota</taxon>
        <taxon>Alphaproteobacteria</taxon>
        <taxon>Maricaulales</taxon>
        <taxon>Maricaulaceae</taxon>
        <taxon>Maricaulis</taxon>
    </lineage>
</organism>
<comment type="caution">
    <text evidence="2">The sequence shown here is derived from an EMBL/GenBank/DDBJ whole genome shotgun (WGS) entry which is preliminary data.</text>
</comment>
<dbReference type="InterPro" id="IPR032466">
    <property type="entry name" value="Metal_Hydrolase"/>
</dbReference>
<dbReference type="Proteomes" id="UP000273675">
    <property type="component" value="Unassembled WGS sequence"/>
</dbReference>
<dbReference type="SUPFAM" id="SSF51556">
    <property type="entry name" value="Metallo-dependent hydrolases"/>
    <property type="match status" value="1"/>
</dbReference>